<proteinExistence type="predicted"/>
<protein>
    <submittedName>
        <fullName evidence="2">DUF6745 domain-containing protein</fullName>
    </submittedName>
</protein>
<dbReference type="Proteomes" id="UP001596548">
    <property type="component" value="Unassembled WGS sequence"/>
</dbReference>
<keyword evidence="3" id="KW-1185">Reference proteome</keyword>
<accession>A0ABW2HV80</accession>
<evidence type="ECO:0000259" key="1">
    <source>
        <dbReference type="Pfam" id="PF20530"/>
    </source>
</evidence>
<dbReference type="RefSeq" id="WP_378969922.1">
    <property type="nucleotide sequence ID" value="NZ_JBHTBJ010000013.1"/>
</dbReference>
<dbReference type="InterPro" id="IPR046633">
    <property type="entry name" value="DUF6745"/>
</dbReference>
<evidence type="ECO:0000313" key="2">
    <source>
        <dbReference type="EMBL" id="MFC7276058.1"/>
    </source>
</evidence>
<gene>
    <name evidence="2" type="ORF">ACFQS1_18865</name>
</gene>
<evidence type="ECO:0000313" key="3">
    <source>
        <dbReference type="Proteomes" id="UP001596548"/>
    </source>
</evidence>
<dbReference type="Pfam" id="PF20530">
    <property type="entry name" value="DUF6745"/>
    <property type="match status" value="1"/>
</dbReference>
<dbReference type="EMBL" id="JBHTBJ010000013">
    <property type="protein sequence ID" value="MFC7276058.1"/>
    <property type="molecule type" value="Genomic_DNA"/>
</dbReference>
<sequence length="245" mass="27029">MSTEPADRSLTEEAIASIYARHRRPRPEFRWVASPYAALPHLAGFPTHQTLRSWVDTRRPPGRPPIASDIAAGLSRLRSDLSEGFVEPAPDRPLMKRPQGKPWPSLPPLEALDAGLPFQELLRQGVREALFRSLAAGIYLPIRAALTAAALPVGWYGHQDAAWIGHLDALRRLGLVSGGQSAAFEPWVTLARAGGWWWPGERVCVLVDRPAVLRVEPVPGAWAGEIRLRRVPGTSAVEYRDGWTI</sequence>
<comment type="caution">
    <text evidence="2">The sequence shown here is derived from an EMBL/GenBank/DDBJ whole genome shotgun (WGS) entry which is preliminary data.</text>
</comment>
<name>A0ABW2HV80_9ACTN</name>
<feature type="domain" description="DUF6745" evidence="1">
    <location>
        <begin position="156"/>
        <end position="243"/>
    </location>
</feature>
<organism evidence="2 3">
    <name type="scientific">Paractinoplanes rhizophilus</name>
    <dbReference type="NCBI Taxonomy" id="1416877"/>
    <lineage>
        <taxon>Bacteria</taxon>
        <taxon>Bacillati</taxon>
        <taxon>Actinomycetota</taxon>
        <taxon>Actinomycetes</taxon>
        <taxon>Micromonosporales</taxon>
        <taxon>Micromonosporaceae</taxon>
        <taxon>Paractinoplanes</taxon>
    </lineage>
</organism>
<reference evidence="3" key="1">
    <citation type="journal article" date="2019" name="Int. J. Syst. Evol. Microbiol.">
        <title>The Global Catalogue of Microorganisms (GCM) 10K type strain sequencing project: providing services to taxonomists for standard genome sequencing and annotation.</title>
        <authorList>
            <consortium name="The Broad Institute Genomics Platform"/>
            <consortium name="The Broad Institute Genome Sequencing Center for Infectious Disease"/>
            <person name="Wu L."/>
            <person name="Ma J."/>
        </authorList>
    </citation>
    <scope>NUCLEOTIDE SEQUENCE [LARGE SCALE GENOMIC DNA]</scope>
    <source>
        <strain evidence="3">XZYJT-10</strain>
    </source>
</reference>